<dbReference type="AlphaFoldDB" id="A0A822XLI9"/>
<dbReference type="PANTHER" id="PTHR47992">
    <property type="entry name" value="PROTEIN PHOSPHATASE"/>
    <property type="match status" value="1"/>
</dbReference>
<proteinExistence type="predicted"/>
<feature type="compositionally biased region" description="Polar residues" evidence="1">
    <location>
        <begin position="133"/>
        <end position="142"/>
    </location>
</feature>
<gene>
    <name evidence="3" type="ORF">HUJ06_022325</name>
</gene>
<dbReference type="Proteomes" id="UP000607653">
    <property type="component" value="Unassembled WGS sequence"/>
</dbReference>
<dbReference type="SMART" id="SM00332">
    <property type="entry name" value="PP2Cc"/>
    <property type="match status" value="1"/>
</dbReference>
<dbReference type="EMBL" id="DUZY01000001">
    <property type="protein sequence ID" value="DAD20862.1"/>
    <property type="molecule type" value="Genomic_DNA"/>
</dbReference>
<comment type="caution">
    <text evidence="3">The sequence shown here is derived from an EMBL/GenBank/DDBJ whole genome shotgun (WGS) entry which is preliminary data.</text>
</comment>
<keyword evidence="4" id="KW-1185">Reference proteome</keyword>
<dbReference type="InterPro" id="IPR015655">
    <property type="entry name" value="PP2C"/>
</dbReference>
<dbReference type="Gene3D" id="3.60.40.10">
    <property type="entry name" value="PPM-type phosphatase domain"/>
    <property type="match status" value="1"/>
</dbReference>
<evidence type="ECO:0000313" key="4">
    <source>
        <dbReference type="Proteomes" id="UP000607653"/>
    </source>
</evidence>
<dbReference type="InterPro" id="IPR036457">
    <property type="entry name" value="PPM-type-like_dom_sf"/>
</dbReference>
<organism evidence="3 4">
    <name type="scientific">Nelumbo nucifera</name>
    <name type="common">Sacred lotus</name>
    <dbReference type="NCBI Taxonomy" id="4432"/>
    <lineage>
        <taxon>Eukaryota</taxon>
        <taxon>Viridiplantae</taxon>
        <taxon>Streptophyta</taxon>
        <taxon>Embryophyta</taxon>
        <taxon>Tracheophyta</taxon>
        <taxon>Spermatophyta</taxon>
        <taxon>Magnoliopsida</taxon>
        <taxon>Proteales</taxon>
        <taxon>Nelumbonaceae</taxon>
        <taxon>Nelumbo</taxon>
    </lineage>
</organism>
<dbReference type="InterPro" id="IPR001932">
    <property type="entry name" value="PPM-type_phosphatase-like_dom"/>
</dbReference>
<dbReference type="SUPFAM" id="SSF81606">
    <property type="entry name" value="PP2C-like"/>
    <property type="match status" value="1"/>
</dbReference>
<feature type="compositionally biased region" description="Basic and acidic residues" evidence="1">
    <location>
        <begin position="146"/>
        <end position="158"/>
    </location>
</feature>
<feature type="region of interest" description="Disordered" evidence="1">
    <location>
        <begin position="133"/>
        <end position="162"/>
    </location>
</feature>
<dbReference type="Pfam" id="PF00481">
    <property type="entry name" value="PP2C"/>
    <property type="match status" value="1"/>
</dbReference>
<evidence type="ECO:0000313" key="3">
    <source>
        <dbReference type="EMBL" id="DAD20862.1"/>
    </source>
</evidence>
<accession>A0A822XLI9</accession>
<dbReference type="GO" id="GO:0004722">
    <property type="term" value="F:protein serine/threonine phosphatase activity"/>
    <property type="evidence" value="ECO:0007669"/>
    <property type="project" value="InterPro"/>
</dbReference>
<name>A0A822XLI9_NELNU</name>
<dbReference type="CDD" id="cd00143">
    <property type="entry name" value="PP2Cc"/>
    <property type="match status" value="1"/>
</dbReference>
<evidence type="ECO:0000256" key="1">
    <source>
        <dbReference type="SAM" id="MobiDB-lite"/>
    </source>
</evidence>
<reference evidence="3 4" key="1">
    <citation type="journal article" date="2020" name="Mol. Biol. Evol.">
        <title>Distinct Expression and Methylation Patterns for Genes with Different Fates following a Single Whole-Genome Duplication in Flowering Plants.</title>
        <authorList>
            <person name="Shi T."/>
            <person name="Rahmani R.S."/>
            <person name="Gugger P.F."/>
            <person name="Wang M."/>
            <person name="Li H."/>
            <person name="Zhang Y."/>
            <person name="Li Z."/>
            <person name="Wang Q."/>
            <person name="Van de Peer Y."/>
            <person name="Marchal K."/>
            <person name="Chen J."/>
        </authorList>
    </citation>
    <scope>NUCLEOTIDE SEQUENCE [LARGE SCALE GENOMIC DNA]</scope>
    <source>
        <tissue evidence="3">Leaf</tissue>
    </source>
</reference>
<sequence>MGCCVSVSSGCSSSSSRNNEEAISSSCLGFRSCRTKRLKKSLSEHVTTLQRLPSISNRIFANGNSRTSCIFTQQGRKGINQDAMVVWEDFMSEDAIFCGVFDGHGPHGHLVARKVRDTLPLKLLSFLQSQESRQNGLGNNCFSRKAKPDSMDKESEKDDPTEDLGSLWREAFLKSYKSMDKELRSHPTLDCFCSGSTAVTIVKQGLNLFMGYIGDSRAILGSRDSNGSMVAVQLTVDLKPDLPSTLFINQFIF</sequence>
<dbReference type="PROSITE" id="PS51746">
    <property type="entry name" value="PPM_2"/>
    <property type="match status" value="1"/>
</dbReference>
<feature type="domain" description="PPM-type phosphatase" evidence="2">
    <location>
        <begin position="67"/>
        <end position="253"/>
    </location>
</feature>
<protein>
    <recommendedName>
        <fullName evidence="2">PPM-type phosphatase domain-containing protein</fullName>
    </recommendedName>
</protein>
<evidence type="ECO:0000259" key="2">
    <source>
        <dbReference type="PROSITE" id="PS51746"/>
    </source>
</evidence>